<feature type="domain" description="N-acetyltransferase" evidence="3">
    <location>
        <begin position="4"/>
        <end position="165"/>
    </location>
</feature>
<dbReference type="InterPro" id="IPR000182">
    <property type="entry name" value="GNAT_dom"/>
</dbReference>
<proteinExistence type="predicted"/>
<accession>A0ABS8XI18</accession>
<gene>
    <name evidence="4" type="ORF">LXT12_06335</name>
</gene>
<dbReference type="RefSeq" id="WP_233390540.1">
    <property type="nucleotide sequence ID" value="NZ_JAJTWT010000002.1"/>
</dbReference>
<keyword evidence="2" id="KW-0012">Acyltransferase</keyword>
<dbReference type="Pfam" id="PF00583">
    <property type="entry name" value="Acetyltransf_1"/>
    <property type="match status" value="1"/>
</dbReference>
<dbReference type="PROSITE" id="PS51186">
    <property type="entry name" value="GNAT"/>
    <property type="match status" value="1"/>
</dbReference>
<evidence type="ECO:0000256" key="1">
    <source>
        <dbReference type="ARBA" id="ARBA00022679"/>
    </source>
</evidence>
<keyword evidence="5" id="KW-1185">Reference proteome</keyword>
<dbReference type="Gene3D" id="3.40.630.30">
    <property type="match status" value="1"/>
</dbReference>
<evidence type="ECO:0000313" key="4">
    <source>
        <dbReference type="EMBL" id="MCE4536865.1"/>
    </source>
</evidence>
<dbReference type="EMBL" id="JAJTWT010000002">
    <property type="protein sequence ID" value="MCE4536865.1"/>
    <property type="molecule type" value="Genomic_DNA"/>
</dbReference>
<organism evidence="4 5">
    <name type="scientific">Pelomonas caseinilytica</name>
    <dbReference type="NCBI Taxonomy" id="2906763"/>
    <lineage>
        <taxon>Bacteria</taxon>
        <taxon>Pseudomonadati</taxon>
        <taxon>Pseudomonadota</taxon>
        <taxon>Betaproteobacteria</taxon>
        <taxon>Burkholderiales</taxon>
        <taxon>Sphaerotilaceae</taxon>
        <taxon>Roseateles</taxon>
    </lineage>
</organism>
<evidence type="ECO:0000313" key="5">
    <source>
        <dbReference type="Proteomes" id="UP001201463"/>
    </source>
</evidence>
<dbReference type="InterPro" id="IPR050680">
    <property type="entry name" value="YpeA/RimI_acetyltransf"/>
</dbReference>
<comment type="caution">
    <text evidence="4">The sequence shown here is derived from an EMBL/GenBank/DDBJ whole genome shotgun (WGS) entry which is preliminary data.</text>
</comment>
<sequence length="179" mass="19397">MDSLLIRPMVEPDLLAYKALRDGMLAAHPEAFTSDAETEIQRDLASYRSRLTGGANGTTLFTLVALDGGRLVGALTCEREPRRKVQHTAHLVGMMVAASHRGRGLGRALLAEALDRLQATPGLAQVTLSVTAGNRAAIGLYESQGFERYGRLPDAIRLPDGRRLDKDLMVRRLGPAPRA</sequence>
<name>A0ABS8XI18_9BURK</name>
<dbReference type="InterPro" id="IPR016181">
    <property type="entry name" value="Acyl_CoA_acyltransferase"/>
</dbReference>
<dbReference type="Proteomes" id="UP001201463">
    <property type="component" value="Unassembled WGS sequence"/>
</dbReference>
<dbReference type="CDD" id="cd04301">
    <property type="entry name" value="NAT_SF"/>
    <property type="match status" value="1"/>
</dbReference>
<protein>
    <submittedName>
        <fullName evidence="4">GNAT family N-acetyltransferase</fullName>
    </submittedName>
</protein>
<reference evidence="4 5" key="1">
    <citation type="submission" date="2021-12" db="EMBL/GenBank/DDBJ databases">
        <title>Genome seq of p7.</title>
        <authorList>
            <person name="Seo T."/>
        </authorList>
    </citation>
    <scope>NUCLEOTIDE SEQUENCE [LARGE SCALE GENOMIC DNA]</scope>
    <source>
        <strain evidence="4 5">P7</strain>
    </source>
</reference>
<dbReference type="PANTHER" id="PTHR43420">
    <property type="entry name" value="ACETYLTRANSFERASE"/>
    <property type="match status" value="1"/>
</dbReference>
<dbReference type="PANTHER" id="PTHR43420:SF47">
    <property type="entry name" value="N-ACETYLTRANSFERASE DOMAIN-CONTAINING PROTEIN"/>
    <property type="match status" value="1"/>
</dbReference>
<keyword evidence="1" id="KW-0808">Transferase</keyword>
<evidence type="ECO:0000259" key="3">
    <source>
        <dbReference type="PROSITE" id="PS51186"/>
    </source>
</evidence>
<evidence type="ECO:0000256" key="2">
    <source>
        <dbReference type="ARBA" id="ARBA00023315"/>
    </source>
</evidence>
<dbReference type="SUPFAM" id="SSF55729">
    <property type="entry name" value="Acyl-CoA N-acyltransferases (Nat)"/>
    <property type="match status" value="1"/>
</dbReference>